<dbReference type="AlphaFoldDB" id="A0A139WYY0"/>
<dbReference type="STRING" id="128403.WA1_40105"/>
<evidence type="ECO:0000313" key="3">
    <source>
        <dbReference type="Proteomes" id="UP000076925"/>
    </source>
</evidence>
<dbReference type="EMBL" id="ANNX02000046">
    <property type="protein sequence ID" value="KYC37667.1"/>
    <property type="molecule type" value="Genomic_DNA"/>
</dbReference>
<gene>
    <name evidence="2" type="ORF">WA1_40105</name>
</gene>
<name>A0A139WYY0_9CYAN</name>
<organism evidence="2 3">
    <name type="scientific">Scytonema hofmannii PCC 7110</name>
    <dbReference type="NCBI Taxonomy" id="128403"/>
    <lineage>
        <taxon>Bacteria</taxon>
        <taxon>Bacillati</taxon>
        <taxon>Cyanobacteriota</taxon>
        <taxon>Cyanophyceae</taxon>
        <taxon>Nostocales</taxon>
        <taxon>Scytonemataceae</taxon>
        <taxon>Scytonema</taxon>
    </lineage>
</organism>
<feature type="region of interest" description="Disordered" evidence="1">
    <location>
        <begin position="1"/>
        <end position="23"/>
    </location>
</feature>
<dbReference type="OrthoDB" id="516334at2"/>
<accession>A0A139WYY0</accession>
<comment type="caution">
    <text evidence="2">The sequence shown here is derived from an EMBL/GenBank/DDBJ whole genome shotgun (WGS) entry which is preliminary data.</text>
</comment>
<feature type="compositionally biased region" description="Basic and acidic residues" evidence="1">
    <location>
        <begin position="9"/>
        <end position="23"/>
    </location>
</feature>
<reference evidence="2 3" key="1">
    <citation type="journal article" date="2013" name="Genome Biol. Evol.">
        <title>Genomes of Stigonematalean cyanobacteria (subsection V) and the evolution of oxygenic photosynthesis from prokaryotes to plastids.</title>
        <authorList>
            <person name="Dagan T."/>
            <person name="Roettger M."/>
            <person name="Stucken K."/>
            <person name="Landan G."/>
            <person name="Koch R."/>
            <person name="Major P."/>
            <person name="Gould S.B."/>
            <person name="Goremykin V.V."/>
            <person name="Rippka R."/>
            <person name="Tandeau de Marsac N."/>
            <person name="Gugger M."/>
            <person name="Lockhart P.J."/>
            <person name="Allen J.F."/>
            <person name="Brune I."/>
            <person name="Maus I."/>
            <person name="Puhler A."/>
            <person name="Martin W.F."/>
        </authorList>
    </citation>
    <scope>NUCLEOTIDE SEQUENCE [LARGE SCALE GENOMIC DNA]</scope>
    <source>
        <strain evidence="2 3">PCC 7110</strain>
    </source>
</reference>
<evidence type="ECO:0000313" key="2">
    <source>
        <dbReference type="EMBL" id="KYC37667.1"/>
    </source>
</evidence>
<sequence length="66" mass="7845">MVENSEITKIQEKKTDVDSSKDELKKIPLLPRSAWNRQLSYLKEIFKAKQALDKREQIDRNSRDLK</sequence>
<dbReference type="Proteomes" id="UP000076925">
    <property type="component" value="Unassembled WGS sequence"/>
</dbReference>
<evidence type="ECO:0000256" key="1">
    <source>
        <dbReference type="SAM" id="MobiDB-lite"/>
    </source>
</evidence>
<dbReference type="RefSeq" id="WP_017748599.1">
    <property type="nucleotide sequence ID" value="NZ_KQ976354.1"/>
</dbReference>
<protein>
    <submittedName>
        <fullName evidence="2">Uncharacterized protein</fullName>
    </submittedName>
</protein>
<keyword evidence="3" id="KW-1185">Reference proteome</keyword>
<proteinExistence type="predicted"/>